<dbReference type="GO" id="GO:0005829">
    <property type="term" value="C:cytosol"/>
    <property type="evidence" value="ECO:0007669"/>
    <property type="project" value="TreeGrafter"/>
</dbReference>
<reference evidence="6" key="1">
    <citation type="submission" date="2016-10" db="EMBL/GenBank/DDBJ databases">
        <authorList>
            <person name="Varghese N."/>
            <person name="Submissions S."/>
        </authorList>
    </citation>
    <scope>NUCLEOTIDE SEQUENCE [LARGE SCALE GENOMIC DNA]</scope>
    <source>
        <strain evidence="6">DSM 22017</strain>
    </source>
</reference>
<dbReference type="STRING" id="402596.SAMN04489844_1743"/>
<keyword evidence="6" id="KW-1185">Reference proteome</keyword>
<dbReference type="InterPro" id="IPR032687">
    <property type="entry name" value="AraC-type_N"/>
</dbReference>
<evidence type="ECO:0000256" key="2">
    <source>
        <dbReference type="ARBA" id="ARBA00023125"/>
    </source>
</evidence>
<keyword evidence="1" id="KW-0805">Transcription regulation</keyword>
<dbReference type="PANTHER" id="PTHR47894">
    <property type="entry name" value="HTH-TYPE TRANSCRIPTIONAL REGULATOR GADX"/>
    <property type="match status" value="1"/>
</dbReference>
<dbReference type="EMBL" id="FNRT01000002">
    <property type="protein sequence ID" value="SEC13439.1"/>
    <property type="molecule type" value="Genomic_DNA"/>
</dbReference>
<dbReference type="Gene3D" id="1.10.10.60">
    <property type="entry name" value="Homeodomain-like"/>
    <property type="match status" value="1"/>
</dbReference>
<dbReference type="AlphaFoldDB" id="A0A1H4Q1F8"/>
<sequence>MTLARSAALRGFHSLVLELGGDPDAIAREVGLDPSALHSDELLVPERAVAGALEIGARQTDCPDLGLRVAARQELSMLGPLALALQSSATVGDALECCSRYLSVHSRSVGLAVEADPYGDKGVVALRWNVPGDGDLAPVQATDLSLGFAHGALRSVTGAGYGLRTVDLPHEPLADPETYRAYFGTEVRFRRPAALLRVPSSLMRQPVAGEDAVLKQLAIAYLDRLSPSGPGLVAARVRTAVAQALGTSPVTITAIADLFSVHPRTLQRQLAREDTSFVALVDGVRKEAAQKYLRGTDLPFSQVAALLDLSEQAVLTRCCRRWWHETPTQVRQRGAAPS</sequence>
<dbReference type="PROSITE" id="PS01124">
    <property type="entry name" value="HTH_ARAC_FAMILY_2"/>
    <property type="match status" value="1"/>
</dbReference>
<name>A0A1H4Q1F8_9ACTN</name>
<dbReference type="InterPro" id="IPR018060">
    <property type="entry name" value="HTH_AraC"/>
</dbReference>
<keyword evidence="2 5" id="KW-0238">DNA-binding</keyword>
<gene>
    <name evidence="5" type="ORF">SAMN04489844_1743</name>
</gene>
<protein>
    <submittedName>
        <fullName evidence="5">AraC-type DNA-binding protein</fullName>
    </submittedName>
</protein>
<dbReference type="RefSeq" id="WP_090968751.1">
    <property type="nucleotide sequence ID" value="NZ_FNRT01000002.1"/>
</dbReference>
<dbReference type="PANTHER" id="PTHR47894:SF4">
    <property type="entry name" value="HTH-TYPE TRANSCRIPTIONAL REGULATOR GADX"/>
    <property type="match status" value="1"/>
</dbReference>
<evidence type="ECO:0000313" key="6">
    <source>
        <dbReference type="Proteomes" id="UP000198742"/>
    </source>
</evidence>
<keyword evidence="3" id="KW-0804">Transcription</keyword>
<proteinExistence type="predicted"/>
<evidence type="ECO:0000256" key="3">
    <source>
        <dbReference type="ARBA" id="ARBA00023163"/>
    </source>
</evidence>
<dbReference type="GO" id="GO:0003700">
    <property type="term" value="F:DNA-binding transcription factor activity"/>
    <property type="evidence" value="ECO:0007669"/>
    <property type="project" value="InterPro"/>
</dbReference>
<feature type="domain" description="HTH araC/xylS-type" evidence="4">
    <location>
        <begin position="235"/>
        <end position="333"/>
    </location>
</feature>
<dbReference type="SMART" id="SM00342">
    <property type="entry name" value="HTH_ARAC"/>
    <property type="match status" value="1"/>
</dbReference>
<dbReference type="InterPro" id="IPR009057">
    <property type="entry name" value="Homeodomain-like_sf"/>
</dbReference>
<dbReference type="GO" id="GO:0000976">
    <property type="term" value="F:transcription cis-regulatory region binding"/>
    <property type="evidence" value="ECO:0007669"/>
    <property type="project" value="TreeGrafter"/>
</dbReference>
<evidence type="ECO:0000259" key="4">
    <source>
        <dbReference type="PROSITE" id="PS01124"/>
    </source>
</evidence>
<organism evidence="5 6">
    <name type="scientific">Nocardioides exalbidus</name>
    <dbReference type="NCBI Taxonomy" id="402596"/>
    <lineage>
        <taxon>Bacteria</taxon>
        <taxon>Bacillati</taxon>
        <taxon>Actinomycetota</taxon>
        <taxon>Actinomycetes</taxon>
        <taxon>Propionibacteriales</taxon>
        <taxon>Nocardioidaceae</taxon>
        <taxon>Nocardioides</taxon>
    </lineage>
</organism>
<dbReference type="SUPFAM" id="SSF46689">
    <property type="entry name" value="Homeodomain-like"/>
    <property type="match status" value="1"/>
</dbReference>
<evidence type="ECO:0000256" key="1">
    <source>
        <dbReference type="ARBA" id="ARBA00023015"/>
    </source>
</evidence>
<dbReference type="Pfam" id="PF12625">
    <property type="entry name" value="Arabinose_bd"/>
    <property type="match status" value="1"/>
</dbReference>
<dbReference type="Pfam" id="PF12833">
    <property type="entry name" value="HTH_18"/>
    <property type="match status" value="1"/>
</dbReference>
<dbReference type="Proteomes" id="UP000198742">
    <property type="component" value="Unassembled WGS sequence"/>
</dbReference>
<accession>A0A1H4Q1F8</accession>
<dbReference type="OrthoDB" id="5241536at2"/>
<evidence type="ECO:0000313" key="5">
    <source>
        <dbReference type="EMBL" id="SEC13439.1"/>
    </source>
</evidence>